<protein>
    <submittedName>
        <fullName evidence="1">Uncharacterized protein</fullName>
    </submittedName>
</protein>
<reference evidence="1 2" key="1">
    <citation type="submission" date="2018-06" db="EMBL/GenBank/DDBJ databases">
        <authorList>
            <consortium name="Pathogen Informatics"/>
            <person name="Doyle S."/>
        </authorList>
    </citation>
    <scope>NUCLEOTIDE SEQUENCE [LARGE SCALE GENOMIC DNA]</scope>
    <source>
        <strain evidence="1 2">NCTC13533</strain>
    </source>
</reference>
<proteinExistence type="predicted"/>
<dbReference type="STRING" id="297244.SAMN05421639_102210"/>
<gene>
    <name evidence="1" type="ORF">NCTC13533_03350</name>
</gene>
<organism evidence="1 2">
    <name type="scientific">Chryseobacterium carnipullorum</name>
    <dbReference type="NCBI Taxonomy" id="1124835"/>
    <lineage>
        <taxon>Bacteria</taxon>
        <taxon>Pseudomonadati</taxon>
        <taxon>Bacteroidota</taxon>
        <taxon>Flavobacteriia</taxon>
        <taxon>Flavobacteriales</taxon>
        <taxon>Weeksellaceae</taxon>
        <taxon>Chryseobacterium group</taxon>
        <taxon>Chryseobacterium</taxon>
    </lineage>
</organism>
<accession>A0A376E5P2</accession>
<evidence type="ECO:0000313" key="2">
    <source>
        <dbReference type="Proteomes" id="UP000255224"/>
    </source>
</evidence>
<dbReference type="Proteomes" id="UP000255224">
    <property type="component" value="Unassembled WGS sequence"/>
</dbReference>
<name>A0A376E5P2_CHRCU</name>
<sequence length="62" mass="7236">MVCYTDYQNKTLIIPSADEDSAKDRGIVSTINEFLSQLYISTAFNFRKIILKKYCIKLCIFF</sequence>
<dbReference type="AlphaFoldDB" id="A0A376E5P2"/>
<evidence type="ECO:0000313" key="1">
    <source>
        <dbReference type="EMBL" id="STD02762.1"/>
    </source>
</evidence>
<dbReference type="EMBL" id="UFVQ01000003">
    <property type="protein sequence ID" value="STD02762.1"/>
    <property type="molecule type" value="Genomic_DNA"/>
</dbReference>